<gene>
    <name evidence="5" type="ORF">GCM10023235_37180</name>
</gene>
<accession>A0ABP9DQ82</accession>
<dbReference type="InterPro" id="IPR008761">
    <property type="entry name" value="Peptidase_S37"/>
</dbReference>
<dbReference type="SUPFAM" id="SSF53474">
    <property type="entry name" value="alpha/beta-Hydrolases"/>
    <property type="match status" value="1"/>
</dbReference>
<dbReference type="Gene3D" id="3.40.50.1820">
    <property type="entry name" value="alpha/beta hydrolase"/>
    <property type="match status" value="1"/>
</dbReference>
<evidence type="ECO:0000313" key="5">
    <source>
        <dbReference type="EMBL" id="GAA4856191.1"/>
    </source>
</evidence>
<dbReference type="Proteomes" id="UP001501752">
    <property type="component" value="Unassembled WGS sequence"/>
</dbReference>
<evidence type="ECO:0000256" key="1">
    <source>
        <dbReference type="ARBA" id="ARBA00022670"/>
    </source>
</evidence>
<evidence type="ECO:0000256" key="4">
    <source>
        <dbReference type="SAM" id="SignalP"/>
    </source>
</evidence>
<dbReference type="EMBL" id="BAABIS010000001">
    <property type="protein sequence ID" value="GAA4856191.1"/>
    <property type="molecule type" value="Genomic_DNA"/>
</dbReference>
<dbReference type="PANTHER" id="PTHR11010">
    <property type="entry name" value="PROTEASE S28 PRO-X CARBOXYPEPTIDASE-RELATED"/>
    <property type="match status" value="1"/>
</dbReference>
<keyword evidence="2 4" id="KW-0732">Signal</keyword>
<dbReference type="RefSeq" id="WP_345697964.1">
    <property type="nucleotide sequence ID" value="NZ_BAABIS010000001.1"/>
</dbReference>
<comment type="caution">
    <text evidence="5">The sequence shown here is derived from an EMBL/GenBank/DDBJ whole genome shotgun (WGS) entry which is preliminary data.</text>
</comment>
<feature type="chain" id="PRO_5047360359" evidence="4">
    <location>
        <begin position="30"/>
        <end position="442"/>
    </location>
</feature>
<keyword evidence="3" id="KW-0378">Hydrolase</keyword>
<reference evidence="6" key="1">
    <citation type="journal article" date="2019" name="Int. J. Syst. Evol. Microbiol.">
        <title>The Global Catalogue of Microorganisms (GCM) 10K type strain sequencing project: providing services to taxonomists for standard genome sequencing and annotation.</title>
        <authorList>
            <consortium name="The Broad Institute Genomics Platform"/>
            <consortium name="The Broad Institute Genome Sequencing Center for Infectious Disease"/>
            <person name="Wu L."/>
            <person name="Ma J."/>
        </authorList>
    </citation>
    <scope>NUCLEOTIDE SEQUENCE [LARGE SCALE GENOMIC DNA]</scope>
    <source>
        <strain evidence="6">JCM 13006</strain>
    </source>
</reference>
<feature type="signal peptide" evidence="4">
    <location>
        <begin position="1"/>
        <end position="29"/>
    </location>
</feature>
<evidence type="ECO:0000256" key="3">
    <source>
        <dbReference type="ARBA" id="ARBA00022801"/>
    </source>
</evidence>
<dbReference type="GO" id="GO:0006508">
    <property type="term" value="P:proteolysis"/>
    <property type="evidence" value="ECO:0007669"/>
    <property type="project" value="UniProtKB-KW"/>
</dbReference>
<keyword evidence="1 5" id="KW-0645">Protease</keyword>
<dbReference type="GO" id="GO:0008233">
    <property type="term" value="F:peptidase activity"/>
    <property type="evidence" value="ECO:0007669"/>
    <property type="project" value="UniProtKB-KW"/>
</dbReference>
<dbReference type="Pfam" id="PF05576">
    <property type="entry name" value="Peptidase_S37"/>
    <property type="match status" value="1"/>
</dbReference>
<proteinExistence type="predicted"/>
<keyword evidence="6" id="KW-1185">Reference proteome</keyword>
<evidence type="ECO:0000256" key="2">
    <source>
        <dbReference type="ARBA" id="ARBA00022729"/>
    </source>
</evidence>
<sequence>MGRKRIGRLLAQVAAVAVLAGTAVAPAAAAEVAGPVDIRAAVAGVPGLRVVEEKPAAPGFRFFVLALRQPADHHHPERGDFEQRLTLLHRGTDRPTVLFTSGYTVSGSQARSEPAELLDGNQVSTEQRFFGTSRPEPADWSELDIWQAAADHHHVVEALRQVYRAPWISTGGSKGGMATVYHRRFFPQDVAGSVAYSAPNNVDDREDSAYLDFLRTVGTPECRGALEAAQRALLERREALVARYRAWADARGDGFGLVGGADRAFEIAVLRAPFMFWQGRGQAACPAVPAPDASDDALYGWLSDVAQLPVYADSVANQFVPYFYQLGTQLGYFPVETDHLSDLLRHPGATEPRSFVPRDVPLRYRPQAMRDVDRWVRTDGERLMFVNGGADPSVAEPFRLGRGSHDSYVFQVPGGTHSVRISQLPSPEATSASATLRRWAGV</sequence>
<dbReference type="InterPro" id="IPR029058">
    <property type="entry name" value="AB_hydrolase_fold"/>
</dbReference>
<protein>
    <submittedName>
        <fullName evidence="5">S28 family serine protease</fullName>
    </submittedName>
</protein>
<evidence type="ECO:0000313" key="6">
    <source>
        <dbReference type="Proteomes" id="UP001501752"/>
    </source>
</evidence>
<organism evidence="5 6">
    <name type="scientific">Kitasatospora terrestris</name>
    <dbReference type="NCBI Taxonomy" id="258051"/>
    <lineage>
        <taxon>Bacteria</taxon>
        <taxon>Bacillati</taxon>
        <taxon>Actinomycetota</taxon>
        <taxon>Actinomycetes</taxon>
        <taxon>Kitasatosporales</taxon>
        <taxon>Streptomycetaceae</taxon>
        <taxon>Kitasatospora</taxon>
    </lineage>
</organism>
<name>A0ABP9DQ82_9ACTN</name>
<dbReference type="PANTHER" id="PTHR11010:SF38">
    <property type="entry name" value="LYSOSOMAL PRO-X CARBOXYPEPTIDASE"/>
    <property type="match status" value="1"/>
</dbReference>